<evidence type="ECO:0000256" key="2">
    <source>
        <dbReference type="ARBA" id="ARBA00022723"/>
    </source>
</evidence>
<comment type="similarity">
    <text evidence="1 5">Belongs to the metallo-dependent hydrolases superfamily. NagA family.</text>
</comment>
<evidence type="ECO:0000313" key="7">
    <source>
        <dbReference type="EMBL" id="GAA4649151.1"/>
    </source>
</evidence>
<accession>A0ABP8UZR0</accession>
<dbReference type="SUPFAM" id="SSF51556">
    <property type="entry name" value="Metallo-dependent hydrolases"/>
    <property type="match status" value="1"/>
</dbReference>
<dbReference type="InterPro" id="IPR032466">
    <property type="entry name" value="Metal_Hydrolase"/>
</dbReference>
<feature type="domain" description="Amidohydrolase-related" evidence="6">
    <location>
        <begin position="58"/>
        <end position="383"/>
    </location>
</feature>
<dbReference type="InterPro" id="IPR011059">
    <property type="entry name" value="Metal-dep_hydrolase_composite"/>
</dbReference>
<dbReference type="InterPro" id="IPR006680">
    <property type="entry name" value="Amidohydro-rel"/>
</dbReference>
<dbReference type="NCBIfam" id="TIGR00221">
    <property type="entry name" value="nagA"/>
    <property type="match status" value="1"/>
</dbReference>
<comment type="caution">
    <text evidence="7">The sequence shown here is derived from an EMBL/GenBank/DDBJ whole genome shotgun (WGS) entry which is preliminary data.</text>
</comment>
<dbReference type="Proteomes" id="UP001500604">
    <property type="component" value="Unassembled WGS sequence"/>
</dbReference>
<evidence type="ECO:0000256" key="1">
    <source>
        <dbReference type="ARBA" id="ARBA00010716"/>
    </source>
</evidence>
<dbReference type="SUPFAM" id="SSF51338">
    <property type="entry name" value="Composite domain of metallo-dependent hydrolases"/>
    <property type="match status" value="1"/>
</dbReference>
<evidence type="ECO:0000256" key="5">
    <source>
        <dbReference type="PIRNR" id="PIRNR038994"/>
    </source>
</evidence>
<evidence type="ECO:0000256" key="4">
    <source>
        <dbReference type="ARBA" id="ARBA00023277"/>
    </source>
</evidence>
<reference evidence="8" key="1">
    <citation type="journal article" date="2019" name="Int. J. Syst. Evol. Microbiol.">
        <title>The Global Catalogue of Microorganisms (GCM) 10K type strain sequencing project: providing services to taxonomists for standard genome sequencing and annotation.</title>
        <authorList>
            <consortium name="The Broad Institute Genomics Platform"/>
            <consortium name="The Broad Institute Genome Sequencing Center for Infectious Disease"/>
            <person name="Wu L."/>
            <person name="Ma J."/>
        </authorList>
    </citation>
    <scope>NUCLEOTIDE SEQUENCE [LARGE SCALE GENOMIC DNA]</scope>
    <source>
        <strain evidence="8">JCM 17805</strain>
    </source>
</reference>
<evidence type="ECO:0000313" key="8">
    <source>
        <dbReference type="Proteomes" id="UP001500604"/>
    </source>
</evidence>
<name>A0ABP8UZR0_9GAMM</name>
<dbReference type="PANTHER" id="PTHR11113:SF14">
    <property type="entry name" value="N-ACETYLGLUCOSAMINE-6-PHOSPHATE DEACETYLASE"/>
    <property type="match status" value="1"/>
</dbReference>
<keyword evidence="3 5" id="KW-0378">Hydrolase</keyword>
<dbReference type="RefSeq" id="WP_345194917.1">
    <property type="nucleotide sequence ID" value="NZ_BAABFL010000122.1"/>
</dbReference>
<dbReference type="Gene3D" id="2.30.40.10">
    <property type="entry name" value="Urease, subunit C, domain 1"/>
    <property type="match status" value="1"/>
</dbReference>
<keyword evidence="2" id="KW-0479">Metal-binding</keyword>
<protein>
    <submittedName>
        <fullName evidence="7">N-acetylglucosamine-6-phosphate deacetylase</fullName>
    </submittedName>
</protein>
<dbReference type="Gene3D" id="3.20.20.140">
    <property type="entry name" value="Metal-dependent hydrolases"/>
    <property type="match status" value="1"/>
</dbReference>
<keyword evidence="4 5" id="KW-0119">Carbohydrate metabolism</keyword>
<proteinExistence type="inferred from homology"/>
<dbReference type="NCBIfam" id="NF008371">
    <property type="entry name" value="PRK11170.1"/>
    <property type="match status" value="1"/>
</dbReference>
<dbReference type="Pfam" id="PF01979">
    <property type="entry name" value="Amidohydro_1"/>
    <property type="match status" value="1"/>
</dbReference>
<dbReference type="EMBL" id="BAABFL010000122">
    <property type="protein sequence ID" value="GAA4649151.1"/>
    <property type="molecule type" value="Genomic_DNA"/>
</dbReference>
<sequence>MNIEQADTFALTDGIIVSVSAILENHAVIISEGSIDSIVPDDQLPAGMTTHSLGGQWLCPGFIDLQLNGCGGVLFNSDISTGTLDTMHQTNLRHGCTSFLPTLITADDNDIQHAISVTREYKNRHPFHVPGLHLEGPWLNPNRKGIHDPAHVRRPDADLLRLMCDNSNTISMVTLAPEVCPPGTIEQLTEAGIRVAIGHTAATSAEVEQAIKAGAAFATHLFNAMPPLTNREPGPVGAILDDPHICAGIIADGVHVNWQNIRLAWRLLGSKRLCLVTDATPAAGTQIDQFQFGGQTVYYRDGKCISAEGTICGSALTMDAAVKHSVEHVHIPLTEAVCMATATPARSIGMDDHIGQIKPDMQANLTVLNQDYSVTATISDGQLIDWSNGTLNGQ</sequence>
<dbReference type="PIRSF" id="PIRSF038994">
    <property type="entry name" value="NagA"/>
    <property type="match status" value="1"/>
</dbReference>
<gene>
    <name evidence="7" type="primary">nagA</name>
    <name evidence="7" type="ORF">GCM10023116_14250</name>
</gene>
<organism evidence="7 8">
    <name type="scientific">Kistimonas scapharcae</name>
    <dbReference type="NCBI Taxonomy" id="1036133"/>
    <lineage>
        <taxon>Bacteria</taxon>
        <taxon>Pseudomonadati</taxon>
        <taxon>Pseudomonadota</taxon>
        <taxon>Gammaproteobacteria</taxon>
        <taxon>Oceanospirillales</taxon>
        <taxon>Endozoicomonadaceae</taxon>
        <taxon>Kistimonas</taxon>
    </lineage>
</organism>
<dbReference type="CDD" id="cd00854">
    <property type="entry name" value="NagA"/>
    <property type="match status" value="1"/>
</dbReference>
<evidence type="ECO:0000259" key="6">
    <source>
        <dbReference type="Pfam" id="PF01979"/>
    </source>
</evidence>
<dbReference type="PANTHER" id="PTHR11113">
    <property type="entry name" value="N-ACETYLGLUCOSAMINE-6-PHOSPHATE DEACETYLASE"/>
    <property type="match status" value="1"/>
</dbReference>
<keyword evidence="8" id="KW-1185">Reference proteome</keyword>
<dbReference type="InterPro" id="IPR003764">
    <property type="entry name" value="GlcNAc_6-P_deAcase"/>
</dbReference>
<evidence type="ECO:0000256" key="3">
    <source>
        <dbReference type="ARBA" id="ARBA00022801"/>
    </source>
</evidence>